<proteinExistence type="predicted"/>
<reference evidence="1 2" key="1">
    <citation type="submission" date="2018-08" db="EMBL/GenBank/DDBJ databases">
        <title>A genome reference for cultivated species of the human gut microbiota.</title>
        <authorList>
            <person name="Zou Y."/>
            <person name="Xue W."/>
            <person name="Luo G."/>
        </authorList>
    </citation>
    <scope>NUCLEOTIDE SEQUENCE [LARGE SCALE GENOMIC DNA]</scope>
    <source>
        <strain evidence="1 2">AM42-38</strain>
    </source>
</reference>
<sequence length="75" mass="8863">MNFVMAGAEKKRFGVFIQTMRRFDEYAETFFKKPEAFFQVLRQYTFDALATCGRWGSNVRSLEPDRAVNFFVLYA</sequence>
<protein>
    <submittedName>
        <fullName evidence="1">Uncharacterized protein</fullName>
    </submittedName>
</protein>
<comment type="caution">
    <text evidence="1">The sequence shown here is derived from an EMBL/GenBank/DDBJ whole genome shotgun (WGS) entry which is preliminary data.</text>
</comment>
<gene>
    <name evidence="1" type="ORF">DW921_13725</name>
</gene>
<accession>A0A413SVY2</accession>
<name>A0A413SVY2_9BACT</name>
<dbReference type="RefSeq" id="WP_118400957.1">
    <property type="nucleotide sequence ID" value="NZ_CABJGD010000041.1"/>
</dbReference>
<organism evidence="1 2">
    <name type="scientific">Phocaeicola coprophilus</name>
    <dbReference type="NCBI Taxonomy" id="387090"/>
    <lineage>
        <taxon>Bacteria</taxon>
        <taxon>Pseudomonadati</taxon>
        <taxon>Bacteroidota</taxon>
        <taxon>Bacteroidia</taxon>
        <taxon>Bacteroidales</taxon>
        <taxon>Bacteroidaceae</taxon>
        <taxon>Phocaeicola</taxon>
    </lineage>
</organism>
<dbReference type="Proteomes" id="UP000283855">
    <property type="component" value="Unassembled WGS sequence"/>
</dbReference>
<evidence type="ECO:0000313" key="1">
    <source>
        <dbReference type="EMBL" id="RHA73231.1"/>
    </source>
</evidence>
<evidence type="ECO:0000313" key="2">
    <source>
        <dbReference type="Proteomes" id="UP000283855"/>
    </source>
</evidence>
<dbReference type="AlphaFoldDB" id="A0A413SVY2"/>
<dbReference type="EMBL" id="QSFT01000041">
    <property type="protein sequence ID" value="RHA73231.1"/>
    <property type="molecule type" value="Genomic_DNA"/>
</dbReference>